<dbReference type="PANTHER" id="PTHR34388:SF1">
    <property type="entry name" value="DNA POLYMERASE III SUBUNIT DELTA"/>
    <property type="match status" value="1"/>
</dbReference>
<name>A0ABN0P1J4_TRELE</name>
<proteinExistence type="inferred from homology"/>
<dbReference type="RefSeq" id="WP_021686693.1">
    <property type="nucleotide sequence ID" value="NZ_KI260561.1"/>
</dbReference>
<evidence type="ECO:0000313" key="9">
    <source>
        <dbReference type="Proteomes" id="UP000016649"/>
    </source>
</evidence>
<dbReference type="InterPro" id="IPR027417">
    <property type="entry name" value="P-loop_NTPase"/>
</dbReference>
<comment type="caution">
    <text evidence="8">The sequence shown here is derived from an EMBL/GenBank/DDBJ whole genome shotgun (WGS) entry which is preliminary data.</text>
</comment>
<dbReference type="EC" id="2.7.7.7" evidence="1"/>
<evidence type="ECO:0000313" key="8">
    <source>
        <dbReference type="EMBL" id="ERJ94320.1"/>
    </source>
</evidence>
<dbReference type="NCBIfam" id="TIGR01128">
    <property type="entry name" value="holA"/>
    <property type="match status" value="1"/>
</dbReference>
<dbReference type="InterPro" id="IPR005790">
    <property type="entry name" value="DNA_polIII_delta"/>
</dbReference>
<evidence type="ECO:0000256" key="7">
    <source>
        <dbReference type="ARBA" id="ARBA00049244"/>
    </source>
</evidence>
<dbReference type="SUPFAM" id="SSF52540">
    <property type="entry name" value="P-loop containing nucleoside triphosphate hydrolases"/>
    <property type="match status" value="1"/>
</dbReference>
<keyword evidence="3" id="KW-0548">Nucleotidyltransferase</keyword>
<dbReference type="Gene3D" id="1.20.272.10">
    <property type="match status" value="1"/>
</dbReference>
<keyword evidence="9" id="KW-1185">Reference proteome</keyword>
<comment type="catalytic activity">
    <reaction evidence="7">
        <text>DNA(n) + a 2'-deoxyribonucleoside 5'-triphosphate = DNA(n+1) + diphosphate</text>
        <dbReference type="Rhea" id="RHEA:22508"/>
        <dbReference type="Rhea" id="RHEA-COMP:17339"/>
        <dbReference type="Rhea" id="RHEA-COMP:17340"/>
        <dbReference type="ChEBI" id="CHEBI:33019"/>
        <dbReference type="ChEBI" id="CHEBI:61560"/>
        <dbReference type="ChEBI" id="CHEBI:173112"/>
        <dbReference type="EC" id="2.7.7.7"/>
    </reaction>
</comment>
<dbReference type="SUPFAM" id="SSF48019">
    <property type="entry name" value="post-AAA+ oligomerization domain-like"/>
    <property type="match status" value="1"/>
</dbReference>
<dbReference type="EMBL" id="AWVH01000005">
    <property type="protein sequence ID" value="ERJ94320.1"/>
    <property type="molecule type" value="Genomic_DNA"/>
</dbReference>
<accession>A0ABN0P1J4</accession>
<dbReference type="InterPro" id="IPR008921">
    <property type="entry name" value="DNA_pol3_clamp-load_cplx_C"/>
</dbReference>
<evidence type="ECO:0000256" key="2">
    <source>
        <dbReference type="ARBA" id="ARBA00022679"/>
    </source>
</evidence>
<protein>
    <recommendedName>
        <fullName evidence="1">DNA-directed DNA polymerase</fullName>
        <ecNumber evidence="1">2.7.7.7</ecNumber>
    </recommendedName>
</protein>
<dbReference type="Gene3D" id="1.10.8.60">
    <property type="match status" value="1"/>
</dbReference>
<sequence>MSTAPLWLFTGPELGQRRDSIEQLRQKAKKLFGQTDEYRFYANDSRIADIVSLLQNESLFASARFIVLHNSEDIKLKADIDMLADWAAQAAKQGEQGGAWLILDSDEISVDKKLENIVAKANRRIFWELFENQKNAWLQNWFSKEGFTIDSDACDAILDLVENNTETLKSECSRFLLCFDKNRLETKPHISVADVDAVLTRDRQESPFTLFAALCNTAKNAAQRLTDALSILQHIRRSKESSAVQLIAGLTYCFRKLRIYQRLAKNGSISDFELKTNGFTSKRLQSQYAQAGKLWNSTDTLACLALLSRTDMNIRRSGSGTEDTELQLMLYKLSIPTNT</sequence>
<keyword evidence="4" id="KW-0235">DNA replication</keyword>
<evidence type="ECO:0000256" key="3">
    <source>
        <dbReference type="ARBA" id="ARBA00022695"/>
    </source>
</evidence>
<dbReference type="Proteomes" id="UP000016649">
    <property type="component" value="Unassembled WGS sequence"/>
</dbReference>
<comment type="similarity">
    <text evidence="6">Belongs to the DNA polymerase HolA subunit family.</text>
</comment>
<reference evidence="8 9" key="1">
    <citation type="submission" date="2013-08" db="EMBL/GenBank/DDBJ databases">
        <authorList>
            <person name="Weinstock G."/>
            <person name="Sodergren E."/>
            <person name="Wylie T."/>
            <person name="Fulton L."/>
            <person name="Fulton R."/>
            <person name="Fronick C."/>
            <person name="O'Laughlin M."/>
            <person name="Godfrey J."/>
            <person name="Miner T."/>
            <person name="Herter B."/>
            <person name="Appelbaum E."/>
            <person name="Cordes M."/>
            <person name="Lek S."/>
            <person name="Wollam A."/>
            <person name="Pepin K.H."/>
            <person name="Palsikar V.B."/>
            <person name="Mitreva M."/>
            <person name="Wilson R.K."/>
        </authorList>
    </citation>
    <scope>NUCLEOTIDE SEQUENCE [LARGE SCALE GENOMIC DNA]</scope>
    <source>
        <strain evidence="8 9">ATCC 700332</strain>
    </source>
</reference>
<evidence type="ECO:0000256" key="5">
    <source>
        <dbReference type="ARBA" id="ARBA00022932"/>
    </source>
</evidence>
<evidence type="ECO:0000256" key="1">
    <source>
        <dbReference type="ARBA" id="ARBA00012417"/>
    </source>
</evidence>
<keyword evidence="5" id="KW-0239">DNA-directed DNA polymerase</keyword>
<gene>
    <name evidence="8" type="ORF">HMPREF9193_00292</name>
</gene>
<evidence type="ECO:0000256" key="4">
    <source>
        <dbReference type="ARBA" id="ARBA00022705"/>
    </source>
</evidence>
<keyword evidence="2" id="KW-0808">Transferase</keyword>
<evidence type="ECO:0000256" key="6">
    <source>
        <dbReference type="ARBA" id="ARBA00034754"/>
    </source>
</evidence>
<organism evidence="8 9">
    <name type="scientific">Treponema lecithinolyticum ATCC 700332</name>
    <dbReference type="NCBI Taxonomy" id="1321815"/>
    <lineage>
        <taxon>Bacteria</taxon>
        <taxon>Pseudomonadati</taxon>
        <taxon>Spirochaetota</taxon>
        <taxon>Spirochaetia</taxon>
        <taxon>Spirochaetales</taxon>
        <taxon>Treponemataceae</taxon>
        <taxon>Treponema</taxon>
    </lineage>
</organism>
<dbReference type="Gene3D" id="3.40.50.300">
    <property type="entry name" value="P-loop containing nucleotide triphosphate hydrolases"/>
    <property type="match status" value="1"/>
</dbReference>
<dbReference type="PANTHER" id="PTHR34388">
    <property type="entry name" value="DNA POLYMERASE III SUBUNIT DELTA"/>
    <property type="match status" value="1"/>
</dbReference>